<dbReference type="PANTHER" id="PTHR33064:SF37">
    <property type="entry name" value="RIBONUCLEASE H"/>
    <property type="match status" value="1"/>
</dbReference>
<dbReference type="SUPFAM" id="SSF56672">
    <property type="entry name" value="DNA/RNA polymerases"/>
    <property type="match status" value="1"/>
</dbReference>
<organism evidence="2 3">
    <name type="scientific">Oedothorax gibbosus</name>
    <dbReference type="NCBI Taxonomy" id="931172"/>
    <lineage>
        <taxon>Eukaryota</taxon>
        <taxon>Metazoa</taxon>
        <taxon>Ecdysozoa</taxon>
        <taxon>Arthropoda</taxon>
        <taxon>Chelicerata</taxon>
        <taxon>Arachnida</taxon>
        <taxon>Araneae</taxon>
        <taxon>Araneomorphae</taxon>
        <taxon>Entelegynae</taxon>
        <taxon>Araneoidea</taxon>
        <taxon>Linyphiidae</taxon>
        <taxon>Erigoninae</taxon>
        <taxon>Oedothorax</taxon>
    </lineage>
</organism>
<protein>
    <recommendedName>
        <fullName evidence="1">Reverse transcriptase domain-containing protein</fullName>
    </recommendedName>
</protein>
<dbReference type="PROSITE" id="PS50878">
    <property type="entry name" value="RT_POL"/>
    <property type="match status" value="1"/>
</dbReference>
<dbReference type="InterPro" id="IPR043502">
    <property type="entry name" value="DNA/RNA_pol_sf"/>
</dbReference>
<dbReference type="Proteomes" id="UP000827092">
    <property type="component" value="Unassembled WGS sequence"/>
</dbReference>
<dbReference type="CDD" id="cd01647">
    <property type="entry name" value="RT_LTR"/>
    <property type="match status" value="1"/>
</dbReference>
<dbReference type="Gene3D" id="3.30.70.270">
    <property type="match status" value="2"/>
</dbReference>
<dbReference type="Pfam" id="PF00078">
    <property type="entry name" value="RVT_1"/>
    <property type="match status" value="1"/>
</dbReference>
<sequence>MKNLCSDLLIGHDLLTSHSSLEIEFSGNRAPLKICSLTTAKVPAISLFENLTPDCKPVTTKSRRYTEADQSFIANEVNKLLDEGVIEPSKSPWRAQVFVVKGDNHKPRMVVDYSQTINKYTLLDGYPLPRIDDLINKVSQYKVFSTVDLASAYHQVPILDSDKPYTAFEAAGELYQFTRIPFGVTNGVPAFQRNIDSLIKEEHLEGTFPYLDDVTVCGTDQEEHDQNLKRFLAAAKKYNLTLNTEKCNFSTKCVKILGYLIEDKIIKPDPDRLAPLMNLPIPKDTASLQRTMGMFAHYCKWIPKFSEKIRPLLTKEFPLSEEAVKALNSLKKDVAEASFSAIESDAQFRVETDASEFAIGATLSQAERPIAFFFKNPEHSRTKTLFS</sequence>
<proteinExistence type="predicted"/>
<accession>A0AAV6UI69</accession>
<comment type="caution">
    <text evidence="2">The sequence shown here is derived from an EMBL/GenBank/DDBJ whole genome shotgun (WGS) entry which is preliminary data.</text>
</comment>
<dbReference type="InterPro" id="IPR051320">
    <property type="entry name" value="Viral_Replic_Matur_Polypro"/>
</dbReference>
<keyword evidence="3" id="KW-1185">Reference proteome</keyword>
<name>A0AAV6UI69_9ARAC</name>
<dbReference type="EMBL" id="JAFNEN010000403">
    <property type="protein sequence ID" value="KAG8183812.1"/>
    <property type="molecule type" value="Genomic_DNA"/>
</dbReference>
<dbReference type="Gene3D" id="3.10.10.10">
    <property type="entry name" value="HIV Type 1 Reverse Transcriptase, subunit A, domain 1"/>
    <property type="match status" value="1"/>
</dbReference>
<evidence type="ECO:0000313" key="3">
    <source>
        <dbReference type="Proteomes" id="UP000827092"/>
    </source>
</evidence>
<dbReference type="GO" id="GO:0071897">
    <property type="term" value="P:DNA biosynthetic process"/>
    <property type="evidence" value="ECO:0007669"/>
    <property type="project" value="UniProtKB-ARBA"/>
</dbReference>
<evidence type="ECO:0000313" key="2">
    <source>
        <dbReference type="EMBL" id="KAG8183812.1"/>
    </source>
</evidence>
<dbReference type="InterPro" id="IPR043128">
    <property type="entry name" value="Rev_trsase/Diguanyl_cyclase"/>
</dbReference>
<dbReference type="InterPro" id="IPR000477">
    <property type="entry name" value="RT_dom"/>
</dbReference>
<dbReference type="AlphaFoldDB" id="A0AAV6UI69"/>
<dbReference type="PANTHER" id="PTHR33064">
    <property type="entry name" value="POL PROTEIN"/>
    <property type="match status" value="1"/>
</dbReference>
<feature type="domain" description="Reverse transcriptase" evidence="1">
    <location>
        <begin position="81"/>
        <end position="261"/>
    </location>
</feature>
<evidence type="ECO:0000259" key="1">
    <source>
        <dbReference type="PROSITE" id="PS50878"/>
    </source>
</evidence>
<gene>
    <name evidence="2" type="ORF">JTE90_027737</name>
</gene>
<reference evidence="2 3" key="1">
    <citation type="journal article" date="2022" name="Nat. Ecol. Evol.">
        <title>A masculinizing supergene underlies an exaggerated male reproductive morph in a spider.</title>
        <authorList>
            <person name="Hendrickx F."/>
            <person name="De Corte Z."/>
            <person name="Sonet G."/>
            <person name="Van Belleghem S.M."/>
            <person name="Kostlbacher S."/>
            <person name="Vangestel C."/>
        </authorList>
    </citation>
    <scope>NUCLEOTIDE SEQUENCE [LARGE SCALE GENOMIC DNA]</scope>
    <source>
        <strain evidence="2">W744_W776</strain>
    </source>
</reference>